<dbReference type="AlphaFoldDB" id="A0A183G174"/>
<reference evidence="4" key="2">
    <citation type="submission" date="2019-09" db="UniProtKB">
        <authorList>
            <consortium name="WormBaseParasite"/>
        </authorList>
    </citation>
    <scope>IDENTIFICATION</scope>
</reference>
<feature type="region of interest" description="Disordered" evidence="1">
    <location>
        <begin position="59"/>
        <end position="132"/>
    </location>
</feature>
<name>A0A183G174_HELPZ</name>
<evidence type="ECO:0000313" key="3">
    <source>
        <dbReference type="Proteomes" id="UP000050761"/>
    </source>
</evidence>
<keyword evidence="3" id="KW-1185">Reference proteome</keyword>
<evidence type="ECO:0000313" key="2">
    <source>
        <dbReference type="EMBL" id="VDP01217.1"/>
    </source>
</evidence>
<evidence type="ECO:0000313" key="4">
    <source>
        <dbReference type="WBParaSite" id="HPBE_0001491501-mRNA-1"/>
    </source>
</evidence>
<feature type="compositionally biased region" description="Acidic residues" evidence="1">
    <location>
        <begin position="84"/>
        <end position="98"/>
    </location>
</feature>
<organism evidence="3 4">
    <name type="scientific">Heligmosomoides polygyrus</name>
    <name type="common">Parasitic roundworm</name>
    <dbReference type="NCBI Taxonomy" id="6339"/>
    <lineage>
        <taxon>Eukaryota</taxon>
        <taxon>Metazoa</taxon>
        <taxon>Ecdysozoa</taxon>
        <taxon>Nematoda</taxon>
        <taxon>Chromadorea</taxon>
        <taxon>Rhabditida</taxon>
        <taxon>Rhabditina</taxon>
        <taxon>Rhabditomorpha</taxon>
        <taxon>Strongyloidea</taxon>
        <taxon>Heligmosomidae</taxon>
        <taxon>Heligmosomoides</taxon>
    </lineage>
</organism>
<protein>
    <submittedName>
        <fullName evidence="4">MULE domain-containing protein</fullName>
    </submittedName>
</protein>
<reference evidence="2 3" key="1">
    <citation type="submission" date="2018-11" db="EMBL/GenBank/DDBJ databases">
        <authorList>
            <consortium name="Pathogen Informatics"/>
        </authorList>
    </citation>
    <scope>NUCLEOTIDE SEQUENCE [LARGE SCALE GENOMIC DNA]</scope>
</reference>
<dbReference type="WBParaSite" id="HPBE_0001491501-mRNA-1">
    <property type="protein sequence ID" value="HPBE_0001491501-mRNA-1"/>
    <property type="gene ID" value="HPBE_0001491501"/>
</dbReference>
<evidence type="ECO:0000256" key="1">
    <source>
        <dbReference type="SAM" id="MobiDB-lite"/>
    </source>
</evidence>
<dbReference type="EMBL" id="UZAH01028603">
    <property type="protein sequence ID" value="VDP01217.1"/>
    <property type="molecule type" value="Genomic_DNA"/>
</dbReference>
<proteinExistence type="predicted"/>
<sequence length="529" mass="59978">MTDSNTIPLVEDTVSNFPTGSYRVGKLRNGTLYMASLDVTEEQTQRLAQLDASEIYDHQSGKTLSSEADEFEEVSNGNAGDYAEYSDSEQDDIDDGEPLPDPSGDNEDVRPFDLEAEPLPDPSGDNEDVHPSDLEAGVSRVHVVTQLFFGVPHVSQKGLRPVLLYKVPGQQLCYSFAFHRASRASPHSAVYRCIGCRKVNQTYTKITVLRDIEFDGDPCRLAHVCLPKRWLRERSRRNCQEWRFNEMFSEAMPSTLHHNLLRDVMRNTRLSEEAKDDILRYFHDHEKFRRTIERSIGRHRDRTVTMMCVPDSLAYTGDGRFLHVQSQDMHIYYNESAIRLAYMNGLEALVADGMFSKHPDGKQKNGQLYTIHSVCNGKVNVPLLFALTNKKAEAIYFIIWSTLKGVLDRVAQRNDYTFRVVANFEKASINSLRRDTWLTGPFADLWNKWQVIVLRTTNIAENFHSKLSKATNFRKPTLQKLIEILHGCTAEGSTSGTASQAQGLSTSTQRLRDDGQFRAAYAGTFGDNI</sequence>
<accession>A0A3P7ZGY4</accession>
<accession>A0A183G174</accession>
<dbReference type="Proteomes" id="UP000050761">
    <property type="component" value="Unassembled WGS sequence"/>
</dbReference>
<gene>
    <name evidence="2" type="ORF">HPBE_LOCUS14916</name>
</gene>